<evidence type="ECO:0000256" key="6">
    <source>
        <dbReference type="SAM" id="SignalP"/>
    </source>
</evidence>
<gene>
    <name evidence="8" type="ORF">CRM22_008367</name>
</gene>
<protein>
    <recommendedName>
        <fullName evidence="7">UPF0506 domain-containing protein</fullName>
    </recommendedName>
</protein>
<reference evidence="8 9" key="1">
    <citation type="journal article" date="2019" name="BMC Genomics">
        <title>New insights from Opisthorchis felineus genome: update on genomics of the epidemiologically important liver flukes.</title>
        <authorList>
            <person name="Ershov N.I."/>
            <person name="Mordvinov V.A."/>
            <person name="Prokhortchouk E.B."/>
            <person name="Pakharukova M.Y."/>
            <person name="Gunbin K.V."/>
            <person name="Ustyantsev K."/>
            <person name="Genaev M.A."/>
            <person name="Blinov A.G."/>
            <person name="Mazur A."/>
            <person name="Boulygina E."/>
            <person name="Tsygankova S."/>
            <person name="Khrameeva E."/>
            <person name="Chekanov N."/>
            <person name="Fan G."/>
            <person name="Xiao A."/>
            <person name="Zhang H."/>
            <person name="Xu X."/>
            <person name="Yang H."/>
            <person name="Solovyev V."/>
            <person name="Lee S.M."/>
            <person name="Liu X."/>
            <person name="Afonnikov D.A."/>
            <person name="Skryabin K.G."/>
        </authorList>
    </citation>
    <scope>NUCLEOTIDE SEQUENCE [LARGE SCALE GENOMIC DNA]</scope>
    <source>
        <strain evidence="8">AK-0245</strain>
        <tissue evidence="8">Whole organism</tissue>
    </source>
</reference>
<keyword evidence="4" id="KW-0960">Knottin</keyword>
<evidence type="ECO:0000256" key="3">
    <source>
        <dbReference type="ARBA" id="ARBA00022729"/>
    </source>
</evidence>
<evidence type="ECO:0000256" key="4">
    <source>
        <dbReference type="ARBA" id="ARBA00022854"/>
    </source>
</evidence>
<feature type="chain" id="PRO_5020560880" description="UPF0506 domain-containing protein" evidence="6">
    <location>
        <begin position="23"/>
        <end position="89"/>
    </location>
</feature>
<comment type="subcellular location">
    <subcellularLocation>
        <location evidence="1">Secreted</location>
    </subcellularLocation>
</comment>
<comment type="caution">
    <text evidence="8">The sequence shown here is derived from an EMBL/GenBank/DDBJ whole genome shotgun (WGS) entry which is preliminary data.</text>
</comment>
<evidence type="ECO:0000256" key="2">
    <source>
        <dbReference type="ARBA" id="ARBA00022525"/>
    </source>
</evidence>
<sequence length="89" mass="9907">MLTTMRSLPLFLCLIMISKCIAKDSDDCVPLGGSCTKTAFGRCCGDAVCDLREPFKGICVACYELEHGCLSNDECCSKRCHWFRCKPKE</sequence>
<dbReference type="EMBL" id="SJOL01008269">
    <property type="protein sequence ID" value="TGZ60773.1"/>
    <property type="molecule type" value="Genomic_DNA"/>
</dbReference>
<keyword evidence="3 6" id="KW-0732">Signal</keyword>
<dbReference type="Proteomes" id="UP000308267">
    <property type="component" value="Unassembled WGS sequence"/>
</dbReference>
<feature type="signal peptide" evidence="6">
    <location>
        <begin position="1"/>
        <end position="22"/>
    </location>
</feature>
<dbReference type="OrthoDB" id="6236343at2759"/>
<evidence type="ECO:0000313" key="9">
    <source>
        <dbReference type="Proteomes" id="UP000308267"/>
    </source>
</evidence>
<dbReference type="InterPro" id="IPR021712">
    <property type="entry name" value="UPF0506"/>
</dbReference>
<keyword evidence="9" id="KW-1185">Reference proteome</keyword>
<organism evidence="8 9">
    <name type="scientific">Opisthorchis felineus</name>
    <dbReference type="NCBI Taxonomy" id="147828"/>
    <lineage>
        <taxon>Eukaryota</taxon>
        <taxon>Metazoa</taxon>
        <taxon>Spiralia</taxon>
        <taxon>Lophotrochozoa</taxon>
        <taxon>Platyhelminthes</taxon>
        <taxon>Trematoda</taxon>
        <taxon>Digenea</taxon>
        <taxon>Opisthorchiida</taxon>
        <taxon>Opisthorchiata</taxon>
        <taxon>Opisthorchiidae</taxon>
        <taxon>Opisthorchis</taxon>
    </lineage>
</organism>
<feature type="domain" description="UPF0506" evidence="7">
    <location>
        <begin position="28"/>
        <end position="85"/>
    </location>
</feature>
<dbReference type="GO" id="GO:0005576">
    <property type="term" value="C:extracellular region"/>
    <property type="evidence" value="ECO:0007669"/>
    <property type="project" value="UniProtKB-SubCell"/>
</dbReference>
<evidence type="ECO:0000259" key="7">
    <source>
        <dbReference type="Pfam" id="PF11703"/>
    </source>
</evidence>
<proteinExistence type="predicted"/>
<dbReference type="Pfam" id="PF11703">
    <property type="entry name" value="UPF0506"/>
    <property type="match status" value="1"/>
</dbReference>
<evidence type="ECO:0000313" key="8">
    <source>
        <dbReference type="EMBL" id="TGZ60773.1"/>
    </source>
</evidence>
<evidence type="ECO:0000256" key="1">
    <source>
        <dbReference type="ARBA" id="ARBA00004613"/>
    </source>
</evidence>
<accession>A0A4S2LC45</accession>
<keyword evidence="5" id="KW-1015">Disulfide bond</keyword>
<keyword evidence="2" id="KW-0964">Secreted</keyword>
<dbReference type="AlphaFoldDB" id="A0A4S2LC45"/>
<name>A0A4S2LC45_OPIFE</name>
<evidence type="ECO:0000256" key="5">
    <source>
        <dbReference type="ARBA" id="ARBA00023157"/>
    </source>
</evidence>